<dbReference type="EMBL" id="PYGA01000019">
    <property type="protein sequence ID" value="PSK91772.1"/>
    <property type="molecule type" value="Genomic_DNA"/>
</dbReference>
<dbReference type="Proteomes" id="UP000240542">
    <property type="component" value="Unassembled WGS sequence"/>
</dbReference>
<sequence length="101" mass="11185">MHDDVRTLGSFQHTGELSFHDLTAADGSPNRGLIEHHEKRRGSISFHDSLPFKPSRDEFVNFSLGVGGAPIAENRARIAFRLKKSVNEKRLGCLDLASSLL</sequence>
<gene>
    <name evidence="1" type="ORF">CLV63_11953</name>
</gene>
<evidence type="ECO:0000313" key="1">
    <source>
        <dbReference type="EMBL" id="PSK91772.1"/>
    </source>
</evidence>
<protein>
    <submittedName>
        <fullName evidence="1">Uncharacterized protein</fullName>
    </submittedName>
</protein>
<evidence type="ECO:0000313" key="2">
    <source>
        <dbReference type="Proteomes" id="UP000240542"/>
    </source>
</evidence>
<dbReference type="AlphaFoldDB" id="A0A2P8D3H5"/>
<name>A0A2P8D3H5_9ACTN</name>
<reference evidence="1 2" key="1">
    <citation type="submission" date="2018-03" db="EMBL/GenBank/DDBJ databases">
        <title>Genomic Encyclopedia of Archaeal and Bacterial Type Strains, Phase II (KMG-II): from individual species to whole genera.</title>
        <authorList>
            <person name="Goeker M."/>
        </authorList>
    </citation>
    <scope>NUCLEOTIDE SEQUENCE [LARGE SCALE GENOMIC DNA]</scope>
    <source>
        <strain evidence="1 2">DSM 45312</strain>
    </source>
</reference>
<keyword evidence="2" id="KW-1185">Reference proteome</keyword>
<organism evidence="1 2">
    <name type="scientific">Murinocardiopsis flavida</name>
    <dbReference type="NCBI Taxonomy" id="645275"/>
    <lineage>
        <taxon>Bacteria</taxon>
        <taxon>Bacillati</taxon>
        <taxon>Actinomycetota</taxon>
        <taxon>Actinomycetes</taxon>
        <taxon>Streptosporangiales</taxon>
        <taxon>Nocardiopsidaceae</taxon>
        <taxon>Murinocardiopsis</taxon>
    </lineage>
</organism>
<accession>A0A2P8D3H5</accession>
<proteinExistence type="predicted"/>
<comment type="caution">
    <text evidence="1">The sequence shown here is derived from an EMBL/GenBank/DDBJ whole genome shotgun (WGS) entry which is preliminary data.</text>
</comment>